<evidence type="ECO:0000259" key="16">
    <source>
        <dbReference type="PROSITE" id="PS51423"/>
    </source>
</evidence>
<keyword evidence="4" id="KW-0479">Metal-binding</keyword>
<dbReference type="FunFam" id="3.40.50.300:FF:000553">
    <property type="entry name" value="Mitochondrial Rho GTPase"/>
    <property type="match status" value="1"/>
</dbReference>
<accession>A0A2G9I7W9</accession>
<organism evidence="17 18">
    <name type="scientific">Handroanthus impetiginosus</name>
    <dbReference type="NCBI Taxonomy" id="429701"/>
    <lineage>
        <taxon>Eukaryota</taxon>
        <taxon>Viridiplantae</taxon>
        <taxon>Streptophyta</taxon>
        <taxon>Embryophyta</taxon>
        <taxon>Tracheophyta</taxon>
        <taxon>Spermatophyta</taxon>
        <taxon>Magnoliopsida</taxon>
        <taxon>eudicotyledons</taxon>
        <taxon>Gunneridae</taxon>
        <taxon>Pentapetalae</taxon>
        <taxon>asterids</taxon>
        <taxon>lamiids</taxon>
        <taxon>Lamiales</taxon>
        <taxon>Bignoniaceae</taxon>
        <taxon>Crescentiina</taxon>
        <taxon>Tabebuia alliance</taxon>
        <taxon>Handroanthus</taxon>
    </lineage>
</organism>
<evidence type="ECO:0000256" key="11">
    <source>
        <dbReference type="ARBA" id="ARBA00023128"/>
    </source>
</evidence>
<keyword evidence="3 14" id="KW-0812">Transmembrane</keyword>
<evidence type="ECO:0000256" key="14">
    <source>
        <dbReference type="SAM" id="Phobius"/>
    </source>
</evidence>
<evidence type="ECO:0000256" key="5">
    <source>
        <dbReference type="ARBA" id="ARBA00022737"/>
    </source>
</evidence>
<keyword evidence="5" id="KW-0677">Repeat</keyword>
<dbReference type="STRING" id="429701.A0A2G9I7W9"/>
<dbReference type="PANTHER" id="PTHR46819:SF1">
    <property type="entry name" value="EF-HAND CALCIUM-BINDING DOMAIN-CONTAINING PROTEIN 7"/>
    <property type="match status" value="1"/>
</dbReference>
<dbReference type="Pfam" id="PF08356">
    <property type="entry name" value="EF_assoc_2"/>
    <property type="match status" value="1"/>
</dbReference>
<dbReference type="InterPro" id="IPR002048">
    <property type="entry name" value="EF_hand_dom"/>
</dbReference>
<dbReference type="FunFam" id="1.10.238.10:FF:000011">
    <property type="entry name" value="Mitochondrial Rho GTPase"/>
    <property type="match status" value="1"/>
</dbReference>
<dbReference type="GO" id="GO:0003924">
    <property type="term" value="F:GTPase activity"/>
    <property type="evidence" value="ECO:0007669"/>
    <property type="project" value="InterPro"/>
</dbReference>
<dbReference type="Pfam" id="PF00071">
    <property type="entry name" value="Ras"/>
    <property type="match status" value="1"/>
</dbReference>
<evidence type="ECO:0000256" key="7">
    <source>
        <dbReference type="ARBA" id="ARBA00022787"/>
    </source>
</evidence>
<gene>
    <name evidence="17" type="ORF">CDL12_01401</name>
</gene>
<protein>
    <submittedName>
        <fullName evidence="17">Putative Ras related/Rac-GTP binding protein</fullName>
    </submittedName>
</protein>
<dbReference type="InterPro" id="IPR001806">
    <property type="entry name" value="Small_GTPase"/>
</dbReference>
<keyword evidence="10 14" id="KW-1133">Transmembrane helix</keyword>
<dbReference type="InterPro" id="IPR013567">
    <property type="entry name" value="EF_hand_assoc_2"/>
</dbReference>
<evidence type="ECO:0000256" key="13">
    <source>
        <dbReference type="ARBA" id="ARBA00023136"/>
    </source>
</evidence>
<keyword evidence="12" id="KW-0342">GTP-binding</keyword>
<evidence type="ECO:0000259" key="15">
    <source>
        <dbReference type="PROSITE" id="PS50222"/>
    </source>
</evidence>
<dbReference type="Pfam" id="PF08355">
    <property type="entry name" value="EF_assoc_1"/>
    <property type="match status" value="1"/>
</dbReference>
<keyword evidence="7" id="KW-1000">Mitochondrion outer membrane</keyword>
<comment type="similarity">
    <text evidence="2">Belongs to the mitochondrial Rho GTPase family.</text>
</comment>
<proteinExistence type="inferred from homology"/>
<feature type="transmembrane region" description="Helical" evidence="14">
    <location>
        <begin position="475"/>
        <end position="496"/>
    </location>
</feature>
<keyword evidence="11" id="KW-0496">Mitochondrion</keyword>
<dbReference type="GO" id="GO:0005509">
    <property type="term" value="F:calcium ion binding"/>
    <property type="evidence" value="ECO:0007669"/>
    <property type="project" value="InterPro"/>
</dbReference>
<comment type="caution">
    <text evidence="17">The sequence shown here is derived from an EMBL/GenBank/DDBJ whole genome shotgun (WGS) entry which is preliminary data.</text>
</comment>
<dbReference type="InterPro" id="IPR020860">
    <property type="entry name" value="MIRO_dom"/>
</dbReference>
<evidence type="ECO:0000256" key="3">
    <source>
        <dbReference type="ARBA" id="ARBA00022692"/>
    </source>
</evidence>
<dbReference type="SUPFAM" id="SSF52540">
    <property type="entry name" value="P-loop containing nucleoside triphosphate hydrolases"/>
    <property type="match status" value="1"/>
</dbReference>
<keyword evidence="8" id="KW-0378">Hydrolase</keyword>
<dbReference type="PROSITE" id="PS50222">
    <property type="entry name" value="EF_HAND_2"/>
    <property type="match status" value="1"/>
</dbReference>
<feature type="domain" description="Miro" evidence="16">
    <location>
        <begin position="282"/>
        <end position="451"/>
    </location>
</feature>
<evidence type="ECO:0000313" key="18">
    <source>
        <dbReference type="Proteomes" id="UP000231279"/>
    </source>
</evidence>
<keyword evidence="9" id="KW-0106">Calcium</keyword>
<dbReference type="OrthoDB" id="10020961at2759"/>
<evidence type="ECO:0000256" key="1">
    <source>
        <dbReference type="ARBA" id="ARBA00004200"/>
    </source>
</evidence>
<dbReference type="PROSITE" id="PS51423">
    <property type="entry name" value="MIRO"/>
    <property type="match status" value="1"/>
</dbReference>
<comment type="subcellular location">
    <subcellularLocation>
        <location evidence="1">Mitochondrion outer membrane</location>
        <topology evidence="1">Single-pass type IV membrane protein</topology>
    </subcellularLocation>
</comment>
<dbReference type="GO" id="GO:0005525">
    <property type="term" value="F:GTP binding"/>
    <property type="evidence" value="ECO:0007669"/>
    <property type="project" value="UniProtKB-KW"/>
</dbReference>
<dbReference type="InterPro" id="IPR011992">
    <property type="entry name" value="EF-hand-dom_pair"/>
</dbReference>
<evidence type="ECO:0000256" key="4">
    <source>
        <dbReference type="ARBA" id="ARBA00022723"/>
    </source>
</evidence>
<dbReference type="InterPro" id="IPR052266">
    <property type="entry name" value="Miro-EF-hand_domain"/>
</dbReference>
<evidence type="ECO:0000256" key="9">
    <source>
        <dbReference type="ARBA" id="ARBA00022837"/>
    </source>
</evidence>
<keyword evidence="13 14" id="KW-0472">Membrane</keyword>
<dbReference type="InterPro" id="IPR013566">
    <property type="entry name" value="EF_hand_assoc_1"/>
</dbReference>
<evidence type="ECO:0000256" key="12">
    <source>
        <dbReference type="ARBA" id="ARBA00023134"/>
    </source>
</evidence>
<name>A0A2G9I7W9_9LAMI</name>
<dbReference type="AlphaFoldDB" id="A0A2G9I7W9"/>
<dbReference type="Proteomes" id="UP000231279">
    <property type="component" value="Unassembled WGS sequence"/>
</dbReference>
<evidence type="ECO:0000313" key="17">
    <source>
        <dbReference type="EMBL" id="PIN25849.1"/>
    </source>
</evidence>
<dbReference type="Gene3D" id="1.10.238.10">
    <property type="entry name" value="EF-hand"/>
    <property type="match status" value="2"/>
</dbReference>
<reference evidence="18" key="1">
    <citation type="journal article" date="2018" name="Gigascience">
        <title>Genome assembly of the Pink Ipe (Handroanthus impetiginosus, Bignoniaceae), a highly valued, ecologically keystone Neotropical timber forest tree.</title>
        <authorList>
            <person name="Silva-Junior O.B."/>
            <person name="Grattapaglia D."/>
            <person name="Novaes E."/>
            <person name="Collevatti R.G."/>
        </authorList>
    </citation>
    <scope>NUCLEOTIDE SEQUENCE [LARGE SCALE GENOMIC DNA]</scope>
    <source>
        <strain evidence="18">cv. UFG-1</strain>
    </source>
</reference>
<evidence type="ECO:0000256" key="6">
    <source>
        <dbReference type="ARBA" id="ARBA00022741"/>
    </source>
</evidence>
<feature type="domain" description="EF-hand" evidence="15">
    <location>
        <begin position="174"/>
        <end position="209"/>
    </location>
</feature>
<dbReference type="InterPro" id="IPR027417">
    <property type="entry name" value="P-loop_NTPase"/>
</dbReference>
<dbReference type="EMBL" id="NKXS01000174">
    <property type="protein sequence ID" value="PIN25849.1"/>
    <property type="molecule type" value="Genomic_DNA"/>
</dbReference>
<sequence length="504" mass="56432">MVPLMQQFREIETCIECSAVNMLQIQEVFYFAQKAVLHPTAPLFDQETQTLRPRCMRALKRIFILCDHDMDSDLNDEEINEFQVKCFNAPLQPAEIVGVKSVVQEKLPEGVNELGLTLTGFLFLHALFIEKGRIETTWTVLRKFGYNDELKLRDDYLTIPNKKAPDQSFELTSEAVEFLKGIFSTFDDDKDGVLRDNELEDLFSTAPESPWDQAPYRDAVEKTPLRGLSLSGFLSEWALMTSLDPAQSIANLIYVGHNCNAASALHITRRRSVDRKKQRTERNVFQCFVFGPKNAGKSALLMSLSGRPFSENYVPTITEQYVVNVVNQHVGNKKTLILREIPEDGVKKLLSNKESLAACDVAVFVYDSSSEYSRKGAVELLSVVARQGEESGFGMPCLLIAAKNDLGSNATTNKDSAKICLEMGIEAPIPVSVKERDLNDVFSRIVNAAEHPHLSVPETEFGRSQKRYRRFVNRALMCLSVGAAATFVGLAAYRAYAARKNTSS</sequence>
<evidence type="ECO:0000256" key="10">
    <source>
        <dbReference type="ARBA" id="ARBA00022989"/>
    </source>
</evidence>
<dbReference type="GO" id="GO:0005741">
    <property type="term" value="C:mitochondrial outer membrane"/>
    <property type="evidence" value="ECO:0007669"/>
    <property type="project" value="UniProtKB-SubCell"/>
</dbReference>
<dbReference type="PANTHER" id="PTHR46819">
    <property type="entry name" value="EF-HAND CALCIUM-BINDING DOMAIN-CONTAINING PROTEIN 7"/>
    <property type="match status" value="1"/>
</dbReference>
<dbReference type="Gene3D" id="3.40.50.300">
    <property type="entry name" value="P-loop containing nucleotide triphosphate hydrolases"/>
    <property type="match status" value="1"/>
</dbReference>
<dbReference type="SUPFAM" id="SSF47473">
    <property type="entry name" value="EF-hand"/>
    <property type="match status" value="1"/>
</dbReference>
<evidence type="ECO:0000256" key="2">
    <source>
        <dbReference type="ARBA" id="ARBA00007981"/>
    </source>
</evidence>
<evidence type="ECO:0000256" key="8">
    <source>
        <dbReference type="ARBA" id="ARBA00022801"/>
    </source>
</evidence>
<keyword evidence="18" id="KW-1185">Reference proteome</keyword>
<keyword evidence="6" id="KW-0547">Nucleotide-binding</keyword>